<geneLocation type="mitochondrion" evidence="2"/>
<organism evidence="2">
    <name type="scientific">Trichuris sp. LO613</name>
    <dbReference type="NCBI Taxonomy" id="2856030"/>
    <lineage>
        <taxon>Eukaryota</taxon>
        <taxon>Metazoa</taxon>
        <taxon>Ecdysozoa</taxon>
        <taxon>Nematoda</taxon>
        <taxon>Enoplea</taxon>
        <taxon>Dorylaimia</taxon>
        <taxon>Trichinellida</taxon>
        <taxon>Trichuridae</taxon>
        <taxon>Trichuris</taxon>
    </lineage>
</organism>
<name>A0A8F5DPV0_9BILA</name>
<dbReference type="AlphaFoldDB" id="A0A8F5DPV0"/>
<keyword evidence="2" id="KW-0496">Mitochondrion</keyword>
<feature type="transmembrane region" description="Helical" evidence="1">
    <location>
        <begin position="12"/>
        <end position="30"/>
    </location>
</feature>
<evidence type="ECO:0000256" key="1">
    <source>
        <dbReference type="SAM" id="Phobius"/>
    </source>
</evidence>
<dbReference type="EMBL" id="MZ229687">
    <property type="protein sequence ID" value="QXJ80332.1"/>
    <property type="molecule type" value="Genomic_DNA"/>
</dbReference>
<gene>
    <name evidence="2" type="primary">ATP8</name>
</gene>
<proteinExistence type="predicted"/>
<protein>
    <submittedName>
        <fullName evidence="2">ATP synthase membrane subunit 8</fullName>
    </submittedName>
</protein>
<keyword evidence="1" id="KW-0812">Transmembrane</keyword>
<evidence type="ECO:0000313" key="2">
    <source>
        <dbReference type="EMBL" id="QXJ80332.1"/>
    </source>
</evidence>
<keyword evidence="1" id="KW-1133">Transmembrane helix</keyword>
<keyword evidence="1" id="KW-0472">Membrane</keyword>
<reference evidence="2" key="1">
    <citation type="journal article" date="2021" name="Life">
        <title>Mitogenomics and Evolutionary History of Rodent Whipworms (Trichuris spp.) Originating from Three Biogeographic Regions.</title>
        <authorList>
            <person name="Petruzela J."/>
            <person name="Ribas A."/>
            <person name="de Bellocq J.G."/>
        </authorList>
    </citation>
    <scope>NUCLEOTIDE SEQUENCE</scope>
</reference>
<accession>A0A8F5DPV0</accession>
<sequence length="50" mass="6050">MLLLYQIQPYSIVFLSCFYTMIIFILMYMMDFNNIKYTVLLRKGLKSKSL</sequence>